<dbReference type="STRING" id="341454.A0A4S2MY81"/>
<dbReference type="EMBL" id="ML220118">
    <property type="protein sequence ID" value="TGZ81627.1"/>
    <property type="molecule type" value="Genomic_DNA"/>
</dbReference>
<dbReference type="Gene3D" id="3.40.50.2300">
    <property type="match status" value="1"/>
</dbReference>
<dbReference type="InterPro" id="IPR003165">
    <property type="entry name" value="Piwi"/>
</dbReference>
<dbReference type="InterPro" id="IPR036397">
    <property type="entry name" value="RNaseH_sf"/>
</dbReference>
<protein>
    <submittedName>
        <fullName evidence="2">Stem cell self-renewal protein Piwi</fullName>
    </submittedName>
</protein>
<dbReference type="OrthoDB" id="10252740at2759"/>
<name>A0A4S2MY81_9PEZI</name>
<dbReference type="AlphaFoldDB" id="A0A4S2MY81"/>
<dbReference type="Pfam" id="PF02171">
    <property type="entry name" value="Piwi"/>
    <property type="match status" value="1"/>
</dbReference>
<organism evidence="2 3">
    <name type="scientific">Ascodesmis nigricans</name>
    <dbReference type="NCBI Taxonomy" id="341454"/>
    <lineage>
        <taxon>Eukaryota</taxon>
        <taxon>Fungi</taxon>
        <taxon>Dikarya</taxon>
        <taxon>Ascomycota</taxon>
        <taxon>Pezizomycotina</taxon>
        <taxon>Pezizomycetes</taxon>
        <taxon>Pezizales</taxon>
        <taxon>Ascodesmidaceae</taxon>
        <taxon>Ascodesmis</taxon>
    </lineage>
</organism>
<dbReference type="Proteomes" id="UP000298138">
    <property type="component" value="Unassembled WGS sequence"/>
</dbReference>
<keyword evidence="3" id="KW-1185">Reference proteome</keyword>
<dbReference type="InterPro" id="IPR012337">
    <property type="entry name" value="RNaseH-like_sf"/>
</dbReference>
<evidence type="ECO:0000313" key="3">
    <source>
        <dbReference type="Proteomes" id="UP000298138"/>
    </source>
</evidence>
<dbReference type="InParanoid" id="A0A4S2MY81"/>
<sequence>MDKTGALFAFILLPSNNPGIYAAVKRVADLKLGIHTVCAEGGFFANLALKINMKLGGTNNGLESIISGVGEMLKSEDTMLVGCDVTHPSPGCMEGAPSVASVIASMDKHFGQYITRMGMQHGKKEMIENLQKYMKSLLDLYYNRNKKYPKQIIVYRDGVSEGQYPIVLEEELPQIKAAIKECGIHIGIQACKLAIVIVGKRHHTCMYPTHTYQLDGYLDLKTREKKTTGNFKPGLIVDKRITSTYGFDFYVQAHKGIQGTARPTHYIVIYNQLSLTVDNIQGFTHALCYQFGRSTRSVSIIFV</sequence>
<evidence type="ECO:0000313" key="2">
    <source>
        <dbReference type="EMBL" id="TGZ81627.1"/>
    </source>
</evidence>
<dbReference type="SUPFAM" id="SSF53098">
    <property type="entry name" value="Ribonuclease H-like"/>
    <property type="match status" value="1"/>
</dbReference>
<feature type="domain" description="Piwi" evidence="1">
    <location>
        <begin position="8"/>
        <end position="303"/>
    </location>
</feature>
<evidence type="ECO:0000259" key="1">
    <source>
        <dbReference type="PROSITE" id="PS50822"/>
    </source>
</evidence>
<proteinExistence type="predicted"/>
<dbReference type="PROSITE" id="PS50822">
    <property type="entry name" value="PIWI"/>
    <property type="match status" value="1"/>
</dbReference>
<dbReference type="GO" id="GO:0003676">
    <property type="term" value="F:nucleic acid binding"/>
    <property type="evidence" value="ECO:0007669"/>
    <property type="project" value="InterPro"/>
</dbReference>
<dbReference type="Gene3D" id="3.30.420.10">
    <property type="entry name" value="Ribonuclease H-like superfamily/Ribonuclease H"/>
    <property type="match status" value="1"/>
</dbReference>
<dbReference type="SMART" id="SM00950">
    <property type="entry name" value="Piwi"/>
    <property type="match status" value="1"/>
</dbReference>
<accession>A0A4S2MY81</accession>
<gene>
    <name evidence="2" type="ORF">EX30DRAFT_371260</name>
</gene>
<reference evidence="2 3" key="1">
    <citation type="submission" date="2019-04" db="EMBL/GenBank/DDBJ databases">
        <title>Comparative genomics and transcriptomics to analyze fruiting body development in filamentous ascomycetes.</title>
        <authorList>
            <consortium name="DOE Joint Genome Institute"/>
            <person name="Lutkenhaus R."/>
            <person name="Traeger S."/>
            <person name="Breuer J."/>
            <person name="Kuo A."/>
            <person name="Lipzen A."/>
            <person name="Pangilinan J."/>
            <person name="Dilworth D."/>
            <person name="Sandor L."/>
            <person name="Poggeler S."/>
            <person name="Barry K."/>
            <person name="Grigoriev I.V."/>
            <person name="Nowrousian M."/>
        </authorList>
    </citation>
    <scope>NUCLEOTIDE SEQUENCE [LARGE SCALE GENOMIC DNA]</scope>
    <source>
        <strain evidence="2 3">CBS 389.68</strain>
    </source>
</reference>
<dbReference type="PANTHER" id="PTHR22891">
    <property type="entry name" value="EUKARYOTIC TRANSLATION INITIATION FACTOR 2C"/>
    <property type="match status" value="1"/>
</dbReference>